<protein>
    <submittedName>
        <fullName evidence="2">NitT/TauT family transport system substrate-binding protein</fullName>
    </submittedName>
</protein>
<gene>
    <name evidence="2" type="ORF">FB473_001718</name>
</gene>
<accession>A0ABX0SF94</accession>
<feature type="domain" description="SsuA/THI5-like" evidence="1">
    <location>
        <begin position="29"/>
        <end position="191"/>
    </location>
</feature>
<dbReference type="PANTHER" id="PTHR30024:SF42">
    <property type="entry name" value="ALIPHATIC SULFONATES-BINDING PROTEIN-RELATED"/>
    <property type="match status" value="1"/>
</dbReference>
<dbReference type="PANTHER" id="PTHR30024">
    <property type="entry name" value="ALIPHATIC SULFONATES-BINDING PROTEIN-RELATED"/>
    <property type="match status" value="1"/>
</dbReference>
<dbReference type="SUPFAM" id="SSF53850">
    <property type="entry name" value="Periplasmic binding protein-like II"/>
    <property type="match status" value="1"/>
</dbReference>
<evidence type="ECO:0000313" key="2">
    <source>
        <dbReference type="EMBL" id="NIH57073.1"/>
    </source>
</evidence>
<dbReference type="EMBL" id="JAAMOZ010000001">
    <property type="protein sequence ID" value="NIH57073.1"/>
    <property type="molecule type" value="Genomic_DNA"/>
</dbReference>
<comment type="caution">
    <text evidence="2">The sequence shown here is derived from an EMBL/GenBank/DDBJ whole genome shotgun (WGS) entry which is preliminary data.</text>
</comment>
<dbReference type="Gene3D" id="3.40.190.10">
    <property type="entry name" value="Periplasmic binding protein-like II"/>
    <property type="match status" value="1"/>
</dbReference>
<name>A0ABX0SF94_9ACTN</name>
<proteinExistence type="predicted"/>
<reference evidence="2 3" key="1">
    <citation type="submission" date="2020-02" db="EMBL/GenBank/DDBJ databases">
        <title>Sequencing the genomes of 1000 actinobacteria strains.</title>
        <authorList>
            <person name="Klenk H.-P."/>
        </authorList>
    </citation>
    <scope>NUCLEOTIDE SEQUENCE [LARGE SCALE GENOMIC DNA]</scope>
    <source>
        <strain evidence="2 3">DSM 19609</strain>
    </source>
</reference>
<organism evidence="2 3">
    <name type="scientific">Brooklawnia cerclae</name>
    <dbReference type="NCBI Taxonomy" id="349934"/>
    <lineage>
        <taxon>Bacteria</taxon>
        <taxon>Bacillati</taxon>
        <taxon>Actinomycetota</taxon>
        <taxon>Actinomycetes</taxon>
        <taxon>Propionibacteriales</taxon>
        <taxon>Propionibacteriaceae</taxon>
        <taxon>Brooklawnia</taxon>
    </lineage>
</organism>
<keyword evidence="3" id="KW-1185">Reference proteome</keyword>
<dbReference type="Proteomes" id="UP000749311">
    <property type="component" value="Unassembled WGS sequence"/>
</dbReference>
<dbReference type="InterPro" id="IPR015168">
    <property type="entry name" value="SsuA/THI5"/>
</dbReference>
<evidence type="ECO:0000259" key="1">
    <source>
        <dbReference type="Pfam" id="PF09084"/>
    </source>
</evidence>
<dbReference type="Pfam" id="PF09084">
    <property type="entry name" value="NMT1"/>
    <property type="match status" value="1"/>
</dbReference>
<evidence type="ECO:0000313" key="3">
    <source>
        <dbReference type="Proteomes" id="UP000749311"/>
    </source>
</evidence>
<sequence length="274" mass="29268">MVSGTFQQSKDGLAGGEYLVANGDFQFFPAVEQGLDLKIIGGLHEGCIKLLVPPDSPVQTVADLRGKKIGVDEVGGSPWAITSISLSDAGINPAESAGEVTFAPYDASTLQEVAARGEVDAIGAWDPFATIAEQAGFRVLVDISTHPLFGGRFCCFLYASGQAIEQRPEAVSALLRGWYRAISWIAANPEETATIVTDTSQHEAYIASADKDLLVTLLTSYHYSAHAEHEPATQIAQAEEDALYFAQALKDVGYLSADLDAEQFRDNLVVDIGL</sequence>